<dbReference type="InterPro" id="IPR016188">
    <property type="entry name" value="PurM-like_N"/>
</dbReference>
<dbReference type="Gene3D" id="3.30.1330.10">
    <property type="entry name" value="PurM-like, N-terminal domain"/>
    <property type="match status" value="1"/>
</dbReference>
<feature type="domain" description="PurM-like C-terminal" evidence="3">
    <location>
        <begin position="156"/>
        <end position="310"/>
    </location>
</feature>
<evidence type="ECO:0000259" key="3">
    <source>
        <dbReference type="Pfam" id="PF02769"/>
    </source>
</evidence>
<keyword evidence="1" id="KW-0460">Magnesium</keyword>
<evidence type="ECO:0000259" key="2">
    <source>
        <dbReference type="Pfam" id="PF00586"/>
    </source>
</evidence>
<proteinExistence type="inferred from homology"/>
<feature type="domain" description="PurM-like N-terminal" evidence="2">
    <location>
        <begin position="30"/>
        <end position="144"/>
    </location>
</feature>
<feature type="binding site" evidence="1">
    <location>
        <position position="78"/>
    </location>
    <ligand>
        <name>Mg(2+)</name>
        <dbReference type="ChEBI" id="CHEBI:18420"/>
        <label>4</label>
    </ligand>
</feature>
<feature type="binding site" evidence="1">
    <location>
        <position position="49"/>
    </location>
    <ligand>
        <name>Mg(2+)</name>
        <dbReference type="ChEBI" id="CHEBI:18420"/>
        <label>2</label>
    </ligand>
</feature>
<evidence type="ECO:0000313" key="5">
    <source>
        <dbReference type="Proteomes" id="UP001154312"/>
    </source>
</evidence>
<feature type="binding site" evidence="1">
    <location>
        <position position="222"/>
    </location>
    <ligand>
        <name>Mg(2+)</name>
        <dbReference type="ChEBI" id="CHEBI:18420"/>
        <label>5</label>
    </ligand>
</feature>
<dbReference type="GO" id="GO:0009229">
    <property type="term" value="P:thiamine diphosphate biosynthetic process"/>
    <property type="evidence" value="ECO:0007669"/>
    <property type="project" value="UniProtKB-UniRule"/>
</dbReference>
<dbReference type="GO" id="GO:0000287">
    <property type="term" value="F:magnesium ion binding"/>
    <property type="evidence" value="ECO:0007669"/>
    <property type="project" value="UniProtKB-UniRule"/>
</dbReference>
<feature type="binding site" evidence="1">
    <location>
        <position position="78"/>
    </location>
    <ligand>
        <name>Mg(2+)</name>
        <dbReference type="ChEBI" id="CHEBI:18420"/>
        <label>2</label>
    </ligand>
</feature>
<dbReference type="GO" id="GO:0009228">
    <property type="term" value="P:thiamine biosynthetic process"/>
    <property type="evidence" value="ECO:0007669"/>
    <property type="project" value="UniProtKB-KW"/>
</dbReference>
<accession>A0A9X4H2M1</accession>
<dbReference type="CDD" id="cd02194">
    <property type="entry name" value="ThiL"/>
    <property type="match status" value="1"/>
</dbReference>
<feature type="binding site" evidence="1">
    <location>
        <position position="48"/>
    </location>
    <ligand>
        <name>Mg(2+)</name>
        <dbReference type="ChEBI" id="CHEBI:18420"/>
        <label>1</label>
    </ligand>
</feature>
<dbReference type="RefSeq" id="WP_277442636.1">
    <property type="nucleotide sequence ID" value="NZ_JAKOAV010000004.1"/>
</dbReference>
<feature type="binding site" evidence="1">
    <location>
        <position position="56"/>
    </location>
    <ligand>
        <name>substrate</name>
    </ligand>
</feature>
<comment type="catalytic activity">
    <reaction evidence="1">
        <text>thiamine phosphate + ATP = thiamine diphosphate + ADP</text>
        <dbReference type="Rhea" id="RHEA:15913"/>
        <dbReference type="ChEBI" id="CHEBI:30616"/>
        <dbReference type="ChEBI" id="CHEBI:37575"/>
        <dbReference type="ChEBI" id="CHEBI:58937"/>
        <dbReference type="ChEBI" id="CHEBI:456216"/>
        <dbReference type="EC" id="2.7.4.16"/>
    </reaction>
</comment>
<feature type="binding site" evidence="1">
    <location>
        <position position="32"/>
    </location>
    <ligand>
        <name>Mg(2+)</name>
        <dbReference type="ChEBI" id="CHEBI:18420"/>
        <label>4</label>
    </ligand>
</feature>
<dbReference type="EC" id="2.7.4.16" evidence="1"/>
<feature type="binding site" evidence="1">
    <location>
        <position position="272"/>
    </location>
    <ligand>
        <name>substrate</name>
    </ligand>
</feature>
<keyword evidence="5" id="KW-1185">Reference proteome</keyword>
<comment type="similarity">
    <text evidence="1">Belongs to the thiamine-monophosphate kinase family.</text>
</comment>
<comment type="caution">
    <text evidence="4">The sequence shown here is derived from an EMBL/GenBank/DDBJ whole genome shotgun (WGS) entry which is preliminary data.</text>
</comment>
<protein>
    <recommendedName>
        <fullName evidence="1">Thiamine-monophosphate kinase</fullName>
        <shortName evidence="1">TMP kinase</shortName>
        <shortName evidence="1">Thiamine-phosphate kinase</shortName>
        <ecNumber evidence="1">2.7.4.16</ecNumber>
    </recommendedName>
</protein>
<gene>
    <name evidence="1 4" type="primary">thiL</name>
    <name evidence="4" type="ORF">L7E55_03325</name>
</gene>
<keyword evidence="1 4" id="KW-0418">Kinase</keyword>
<comment type="pathway">
    <text evidence="1">Cofactor biosynthesis; thiamine diphosphate biosynthesis; thiamine diphosphate from thiamine phosphate: step 1/1.</text>
</comment>
<dbReference type="GO" id="GO:0009030">
    <property type="term" value="F:thiamine-phosphate kinase activity"/>
    <property type="evidence" value="ECO:0007669"/>
    <property type="project" value="UniProtKB-UniRule"/>
</dbReference>
<dbReference type="SUPFAM" id="SSF55326">
    <property type="entry name" value="PurM N-terminal domain-like"/>
    <property type="match status" value="1"/>
</dbReference>
<dbReference type="PIRSF" id="PIRSF005303">
    <property type="entry name" value="Thiam_monoph_kin"/>
    <property type="match status" value="1"/>
</dbReference>
<name>A0A9X4H2M1_9FIRM</name>
<comment type="function">
    <text evidence="1">Catalyzes the ATP-dependent phosphorylation of thiamine-monophosphate (TMP) to form thiamine-pyrophosphate (TPP), the active form of vitamin B1.</text>
</comment>
<comment type="miscellaneous">
    <text evidence="1">Reaction mechanism of ThiL seems to utilize a direct, inline transfer of the gamma-phosphate of ATP to TMP rather than a phosphorylated enzyme intermediate.</text>
</comment>
<dbReference type="PANTHER" id="PTHR30270:SF0">
    <property type="entry name" value="THIAMINE-MONOPHOSPHATE KINASE"/>
    <property type="match status" value="1"/>
</dbReference>
<keyword evidence="1" id="KW-0067">ATP-binding</keyword>
<dbReference type="Proteomes" id="UP001154312">
    <property type="component" value="Unassembled WGS sequence"/>
</dbReference>
<sequence length="333" mass="35268">MSISDLGEFGLIDILTRGFTYGTGVIKGVGDDTAVLAVNGDKWLLFTTDMMVEGIHFSLDYCTPGQVGGKLLAVNVSDIAAMGGRPTHALISAAIPPQLNTSVMNELYQGLKEAAQEYGVNLVGGDTVSNRERLVLNLALLGEVEVGKAVYRDGARPGDSIYVTGTLGASAAGLYLYQNPDSQCSPRSVDYCRLAHAVPKPRLDAGSFLASYGVTAMNDISDGLASEMHEICKSSGVGCLIRETCLPVDPRVREVAACAGLDPVNWALFGGEDFELVFTISPDAQEKMKSAASAAGIEVYHVGVITRLSEVVLEKDDGAVVPLRRGGYDHFSK</sequence>
<keyword evidence="1 4" id="KW-0808">Transferase</keyword>
<dbReference type="Pfam" id="PF02769">
    <property type="entry name" value="AIRS_C"/>
    <property type="match status" value="1"/>
</dbReference>
<dbReference type="PANTHER" id="PTHR30270">
    <property type="entry name" value="THIAMINE-MONOPHOSPHATE KINASE"/>
    <property type="match status" value="1"/>
</dbReference>
<keyword evidence="1" id="KW-0784">Thiamine biosynthesis</keyword>
<evidence type="ECO:0000313" key="4">
    <source>
        <dbReference type="EMBL" id="MDF9407398.1"/>
    </source>
</evidence>
<feature type="binding site" evidence="1">
    <location>
        <position position="221"/>
    </location>
    <ligand>
        <name>ATP</name>
        <dbReference type="ChEBI" id="CHEBI:30616"/>
    </ligand>
</feature>
<feature type="binding site" evidence="1">
    <location>
        <position position="47"/>
    </location>
    <ligand>
        <name>Mg(2+)</name>
        <dbReference type="ChEBI" id="CHEBI:18420"/>
        <label>4</label>
    </ligand>
</feature>
<dbReference type="Gene3D" id="3.90.650.10">
    <property type="entry name" value="PurM-like C-terminal domain"/>
    <property type="match status" value="1"/>
</dbReference>
<feature type="binding site" evidence="1">
    <location>
        <begin position="125"/>
        <end position="126"/>
    </location>
    <ligand>
        <name>ATP</name>
        <dbReference type="ChEBI" id="CHEBI:30616"/>
    </ligand>
</feature>
<dbReference type="InterPro" id="IPR010918">
    <property type="entry name" value="PurM-like_C_dom"/>
</dbReference>
<dbReference type="AlphaFoldDB" id="A0A9X4H2M1"/>
<dbReference type="InterPro" id="IPR036921">
    <property type="entry name" value="PurM-like_N_sf"/>
</dbReference>
<dbReference type="HAMAP" id="MF_02128">
    <property type="entry name" value="TMP_kinase"/>
    <property type="match status" value="1"/>
</dbReference>
<reference evidence="4" key="1">
    <citation type="submission" date="2022-02" db="EMBL/GenBank/DDBJ databases">
        <authorList>
            <person name="Leng L."/>
        </authorList>
    </citation>
    <scope>NUCLEOTIDE SEQUENCE</scope>
    <source>
        <strain evidence="4">JI</strain>
    </source>
</reference>
<dbReference type="SUPFAM" id="SSF56042">
    <property type="entry name" value="PurM C-terminal domain-like"/>
    <property type="match status" value="1"/>
</dbReference>
<keyword evidence="1" id="KW-0479">Metal-binding</keyword>
<feature type="binding site" evidence="1">
    <location>
        <position position="32"/>
    </location>
    <ligand>
        <name>Mg(2+)</name>
        <dbReference type="ChEBI" id="CHEBI:18420"/>
        <label>3</label>
    </ligand>
</feature>
<organism evidence="4 5">
    <name type="scientific">Pelotomaculum isophthalicicum JI</name>
    <dbReference type="NCBI Taxonomy" id="947010"/>
    <lineage>
        <taxon>Bacteria</taxon>
        <taxon>Bacillati</taxon>
        <taxon>Bacillota</taxon>
        <taxon>Clostridia</taxon>
        <taxon>Eubacteriales</taxon>
        <taxon>Desulfotomaculaceae</taxon>
        <taxon>Pelotomaculum</taxon>
    </lineage>
</organism>
<feature type="binding site" evidence="1">
    <location>
        <position position="219"/>
    </location>
    <ligand>
        <name>Mg(2+)</name>
        <dbReference type="ChEBI" id="CHEBI:18420"/>
        <label>3</label>
    </ligand>
</feature>
<feature type="binding site" evidence="1">
    <location>
        <position position="49"/>
    </location>
    <ligand>
        <name>Mg(2+)</name>
        <dbReference type="ChEBI" id="CHEBI:18420"/>
        <label>1</label>
    </ligand>
</feature>
<feature type="binding site" evidence="1">
    <location>
        <position position="328"/>
    </location>
    <ligand>
        <name>substrate</name>
    </ligand>
</feature>
<dbReference type="EMBL" id="JAKOAV010000004">
    <property type="protein sequence ID" value="MDF9407398.1"/>
    <property type="molecule type" value="Genomic_DNA"/>
</dbReference>
<feature type="binding site" evidence="1">
    <location>
        <position position="78"/>
    </location>
    <ligand>
        <name>Mg(2+)</name>
        <dbReference type="ChEBI" id="CHEBI:18420"/>
        <label>3</label>
    </ligand>
</feature>
<keyword evidence="1" id="KW-0547">Nucleotide-binding</keyword>
<dbReference type="GO" id="GO:0005524">
    <property type="term" value="F:ATP binding"/>
    <property type="evidence" value="ECO:0007669"/>
    <property type="project" value="UniProtKB-UniRule"/>
</dbReference>
<dbReference type="InterPro" id="IPR006283">
    <property type="entry name" value="ThiL-like"/>
</dbReference>
<dbReference type="Pfam" id="PF00586">
    <property type="entry name" value="AIRS"/>
    <property type="match status" value="1"/>
</dbReference>
<dbReference type="NCBIfam" id="TIGR01379">
    <property type="entry name" value="thiL"/>
    <property type="match status" value="1"/>
</dbReference>
<feature type="binding site" evidence="1">
    <location>
        <position position="108"/>
    </location>
    <ligand>
        <name>ATP</name>
        <dbReference type="ChEBI" id="CHEBI:30616"/>
    </ligand>
</feature>
<evidence type="ECO:0000256" key="1">
    <source>
        <dbReference type="HAMAP-Rule" id="MF_02128"/>
    </source>
</evidence>
<feature type="binding site" evidence="1">
    <location>
        <position position="152"/>
    </location>
    <ligand>
        <name>ATP</name>
        <dbReference type="ChEBI" id="CHEBI:30616"/>
    </ligand>
</feature>
<feature type="binding site" evidence="1">
    <location>
        <position position="126"/>
    </location>
    <ligand>
        <name>Mg(2+)</name>
        <dbReference type="ChEBI" id="CHEBI:18420"/>
        <label>1</label>
    </ligand>
</feature>
<dbReference type="InterPro" id="IPR036676">
    <property type="entry name" value="PurM-like_C_sf"/>
</dbReference>